<evidence type="ECO:0000256" key="1">
    <source>
        <dbReference type="SAM" id="MobiDB-lite"/>
    </source>
</evidence>
<proteinExistence type="predicted"/>
<dbReference type="AlphaFoldDB" id="A0A2R6WTH5"/>
<name>A0A2R6WTH5_MARPO</name>
<keyword evidence="3" id="KW-1185">Reference proteome</keyword>
<dbReference type="EMBL" id="KZ772731">
    <property type="protein sequence ID" value="PTQ37152.1"/>
    <property type="molecule type" value="Genomic_DNA"/>
</dbReference>
<evidence type="ECO:0000313" key="3">
    <source>
        <dbReference type="Proteomes" id="UP000244005"/>
    </source>
</evidence>
<organism evidence="2 3">
    <name type="scientific">Marchantia polymorpha</name>
    <name type="common">Common liverwort</name>
    <name type="synonym">Marchantia aquatica</name>
    <dbReference type="NCBI Taxonomy" id="3197"/>
    <lineage>
        <taxon>Eukaryota</taxon>
        <taxon>Viridiplantae</taxon>
        <taxon>Streptophyta</taxon>
        <taxon>Embryophyta</taxon>
        <taxon>Marchantiophyta</taxon>
        <taxon>Marchantiopsida</taxon>
        <taxon>Marchantiidae</taxon>
        <taxon>Marchantiales</taxon>
        <taxon>Marchantiaceae</taxon>
        <taxon>Marchantia</taxon>
    </lineage>
</organism>
<protein>
    <submittedName>
        <fullName evidence="2">Uncharacterized protein</fullName>
    </submittedName>
</protein>
<reference evidence="3" key="1">
    <citation type="journal article" date="2017" name="Cell">
        <title>Insights into land plant evolution garnered from the Marchantia polymorpha genome.</title>
        <authorList>
            <person name="Bowman J.L."/>
            <person name="Kohchi T."/>
            <person name="Yamato K.T."/>
            <person name="Jenkins J."/>
            <person name="Shu S."/>
            <person name="Ishizaki K."/>
            <person name="Yamaoka S."/>
            <person name="Nishihama R."/>
            <person name="Nakamura Y."/>
            <person name="Berger F."/>
            <person name="Adam C."/>
            <person name="Aki S.S."/>
            <person name="Althoff F."/>
            <person name="Araki T."/>
            <person name="Arteaga-Vazquez M.A."/>
            <person name="Balasubrmanian S."/>
            <person name="Barry K."/>
            <person name="Bauer D."/>
            <person name="Boehm C.R."/>
            <person name="Briginshaw L."/>
            <person name="Caballero-Perez J."/>
            <person name="Catarino B."/>
            <person name="Chen F."/>
            <person name="Chiyoda S."/>
            <person name="Chovatia M."/>
            <person name="Davies K.M."/>
            <person name="Delmans M."/>
            <person name="Demura T."/>
            <person name="Dierschke T."/>
            <person name="Dolan L."/>
            <person name="Dorantes-Acosta A.E."/>
            <person name="Eklund D.M."/>
            <person name="Florent S.N."/>
            <person name="Flores-Sandoval E."/>
            <person name="Fujiyama A."/>
            <person name="Fukuzawa H."/>
            <person name="Galik B."/>
            <person name="Grimanelli D."/>
            <person name="Grimwood J."/>
            <person name="Grossniklaus U."/>
            <person name="Hamada T."/>
            <person name="Haseloff J."/>
            <person name="Hetherington A.J."/>
            <person name="Higo A."/>
            <person name="Hirakawa Y."/>
            <person name="Hundley H.N."/>
            <person name="Ikeda Y."/>
            <person name="Inoue K."/>
            <person name="Inoue S.I."/>
            <person name="Ishida S."/>
            <person name="Jia Q."/>
            <person name="Kakita M."/>
            <person name="Kanazawa T."/>
            <person name="Kawai Y."/>
            <person name="Kawashima T."/>
            <person name="Kennedy M."/>
            <person name="Kinose K."/>
            <person name="Kinoshita T."/>
            <person name="Kohara Y."/>
            <person name="Koide E."/>
            <person name="Komatsu K."/>
            <person name="Kopischke S."/>
            <person name="Kubo M."/>
            <person name="Kyozuka J."/>
            <person name="Lagercrantz U."/>
            <person name="Lin S.S."/>
            <person name="Lindquist E."/>
            <person name="Lipzen A.M."/>
            <person name="Lu C.W."/>
            <person name="De Luna E."/>
            <person name="Martienssen R.A."/>
            <person name="Minamino N."/>
            <person name="Mizutani M."/>
            <person name="Mizutani M."/>
            <person name="Mochizuki N."/>
            <person name="Monte I."/>
            <person name="Mosher R."/>
            <person name="Nagasaki H."/>
            <person name="Nakagami H."/>
            <person name="Naramoto S."/>
            <person name="Nishitani K."/>
            <person name="Ohtani M."/>
            <person name="Okamoto T."/>
            <person name="Okumura M."/>
            <person name="Phillips J."/>
            <person name="Pollak B."/>
            <person name="Reinders A."/>
            <person name="Rovekamp M."/>
            <person name="Sano R."/>
            <person name="Sawa S."/>
            <person name="Schmid M.W."/>
            <person name="Shirakawa M."/>
            <person name="Solano R."/>
            <person name="Spunde A."/>
            <person name="Suetsugu N."/>
            <person name="Sugano S."/>
            <person name="Sugiyama A."/>
            <person name="Sun R."/>
            <person name="Suzuki Y."/>
            <person name="Takenaka M."/>
            <person name="Takezawa D."/>
            <person name="Tomogane H."/>
            <person name="Tsuzuki M."/>
            <person name="Ueda T."/>
            <person name="Umeda M."/>
            <person name="Ward J.M."/>
            <person name="Watanabe Y."/>
            <person name="Yazaki K."/>
            <person name="Yokoyama R."/>
            <person name="Yoshitake Y."/>
            <person name="Yotsui I."/>
            <person name="Zachgo S."/>
            <person name="Schmutz J."/>
        </authorList>
    </citation>
    <scope>NUCLEOTIDE SEQUENCE [LARGE SCALE GENOMIC DNA]</scope>
    <source>
        <strain evidence="3">Tak-1</strain>
    </source>
</reference>
<sequence>MREAHFVASDATVPRVDHEQLRQISDVQSHPGFLERTLFSNPFRAPFGLTLPIRYVSIPPRSRSAGWCLLVATDSFFRPFLNPIKASKRGIGQANSTSAGGSALGESLQR</sequence>
<feature type="region of interest" description="Disordered" evidence="1">
    <location>
        <begin position="88"/>
        <end position="110"/>
    </location>
</feature>
<gene>
    <name evidence="2" type="ORF">MARPO_0059s0078</name>
</gene>
<evidence type="ECO:0000313" key="2">
    <source>
        <dbReference type="EMBL" id="PTQ37152.1"/>
    </source>
</evidence>
<accession>A0A2R6WTH5</accession>
<dbReference type="Proteomes" id="UP000244005">
    <property type="component" value="Unassembled WGS sequence"/>
</dbReference>